<dbReference type="RefSeq" id="WP_229229998.1">
    <property type="nucleotide sequence ID" value="NZ_AP024525.1"/>
</dbReference>
<gene>
    <name evidence="1" type="ORF">SCMU_31230</name>
</gene>
<dbReference type="SUPFAM" id="SSF82784">
    <property type="entry name" value="OsmC-like"/>
    <property type="match status" value="1"/>
</dbReference>
<name>A0ABN6FMF2_SINCY</name>
<dbReference type="InterPro" id="IPR036102">
    <property type="entry name" value="OsmC/Ohrsf"/>
</dbReference>
<organism evidence="1 2">
    <name type="scientific">Sinomonas cyclohexanicum</name>
    <name type="common">Corynebacterium cyclohexanicum</name>
    <dbReference type="NCBI Taxonomy" id="322009"/>
    <lineage>
        <taxon>Bacteria</taxon>
        <taxon>Bacillati</taxon>
        <taxon>Actinomycetota</taxon>
        <taxon>Actinomycetes</taxon>
        <taxon>Micrococcales</taxon>
        <taxon>Micrococcaceae</taxon>
        <taxon>Sinomonas</taxon>
    </lineage>
</organism>
<dbReference type="InterPro" id="IPR003718">
    <property type="entry name" value="OsmC/Ohr_fam"/>
</dbReference>
<sequence>MDFAASITTAPGREGEAVPTEGLVIRHHRTGAAEVDLAVPSGGHLLHLAMAACVFNDLHGAAAAAGITLGRVQVRADGGFDEALTRSTGISLDVEAEGAAPAEDLERLVRDVVGKAVILRIVGASTGVRLASVVVRTTPGGA</sequence>
<dbReference type="Pfam" id="PF02566">
    <property type="entry name" value="OsmC"/>
    <property type="match status" value="1"/>
</dbReference>
<reference evidence="1 2" key="1">
    <citation type="journal article" date="2021" name="J. Biosci. Bioeng.">
        <title>Identification and characterization of a chc gene cluster responsible for the aromatization pathway of cyclohexanecarboxylate degradation in Sinomonas cyclohexanicum ATCC 51369.</title>
        <authorList>
            <person name="Yamamoto T."/>
            <person name="Hasegawa Y."/>
            <person name="Lau P.C.K."/>
            <person name="Iwaki H."/>
        </authorList>
    </citation>
    <scope>NUCLEOTIDE SEQUENCE [LARGE SCALE GENOMIC DNA]</scope>
    <source>
        <strain evidence="1 2">ATCC 51369</strain>
    </source>
</reference>
<dbReference type="Proteomes" id="UP001319861">
    <property type="component" value="Chromosome"/>
</dbReference>
<dbReference type="Gene3D" id="3.30.300.20">
    <property type="match status" value="1"/>
</dbReference>
<dbReference type="InterPro" id="IPR015946">
    <property type="entry name" value="KH_dom-like_a/b"/>
</dbReference>
<protein>
    <recommendedName>
        <fullName evidence="3">OsmC-like protein</fullName>
    </recommendedName>
</protein>
<evidence type="ECO:0000313" key="1">
    <source>
        <dbReference type="EMBL" id="BCT77281.1"/>
    </source>
</evidence>
<evidence type="ECO:0000313" key="2">
    <source>
        <dbReference type="Proteomes" id="UP001319861"/>
    </source>
</evidence>
<evidence type="ECO:0008006" key="3">
    <source>
        <dbReference type="Google" id="ProtNLM"/>
    </source>
</evidence>
<keyword evidence="2" id="KW-1185">Reference proteome</keyword>
<accession>A0ABN6FMF2</accession>
<dbReference type="EMBL" id="AP024525">
    <property type="protein sequence ID" value="BCT77281.1"/>
    <property type="molecule type" value="Genomic_DNA"/>
</dbReference>
<proteinExistence type="predicted"/>